<dbReference type="PROSITE" id="PS00108">
    <property type="entry name" value="PROTEIN_KINASE_ST"/>
    <property type="match status" value="1"/>
</dbReference>
<dbReference type="Gene3D" id="3.30.200.20">
    <property type="entry name" value="Phosphorylase Kinase, domain 1"/>
    <property type="match status" value="1"/>
</dbReference>
<dbReference type="GO" id="GO:0005524">
    <property type="term" value="F:ATP binding"/>
    <property type="evidence" value="ECO:0007669"/>
    <property type="project" value="UniProtKB-UniRule"/>
</dbReference>
<dbReference type="Proteomes" id="UP000799428">
    <property type="component" value="Unassembled WGS sequence"/>
</dbReference>
<keyword evidence="2 6" id="KW-0547">Nucleotide-binding</keyword>
<gene>
    <name evidence="9" type="ORF">K504DRAFT_389911</name>
</gene>
<dbReference type="InterPro" id="IPR008271">
    <property type="entry name" value="Ser/Thr_kinase_AS"/>
</dbReference>
<evidence type="ECO:0000256" key="7">
    <source>
        <dbReference type="SAM" id="MobiDB-lite"/>
    </source>
</evidence>
<evidence type="ECO:0000256" key="2">
    <source>
        <dbReference type="ARBA" id="ARBA00022741"/>
    </source>
</evidence>
<dbReference type="GO" id="GO:0005737">
    <property type="term" value="C:cytoplasm"/>
    <property type="evidence" value="ECO:0007669"/>
    <property type="project" value="TreeGrafter"/>
</dbReference>
<evidence type="ECO:0000259" key="8">
    <source>
        <dbReference type="PROSITE" id="PS50011"/>
    </source>
</evidence>
<accession>A0A6G1JV70</accession>
<dbReference type="SMART" id="SM00220">
    <property type="entry name" value="S_TKc"/>
    <property type="match status" value="1"/>
</dbReference>
<evidence type="ECO:0000256" key="1">
    <source>
        <dbReference type="ARBA" id="ARBA00022679"/>
    </source>
</evidence>
<dbReference type="InterPro" id="IPR017441">
    <property type="entry name" value="Protein_kinase_ATP_BS"/>
</dbReference>
<feature type="compositionally biased region" description="Basic and acidic residues" evidence="7">
    <location>
        <begin position="396"/>
        <end position="406"/>
    </location>
</feature>
<dbReference type="GO" id="GO:0004694">
    <property type="term" value="F:eukaryotic translation initiation factor 2alpha kinase activity"/>
    <property type="evidence" value="ECO:0007669"/>
    <property type="project" value="TreeGrafter"/>
</dbReference>
<keyword evidence="3 9" id="KW-0418">Kinase</keyword>
<dbReference type="PANTHER" id="PTHR11042">
    <property type="entry name" value="EUKARYOTIC TRANSLATION INITIATION FACTOR 2-ALPHA KINASE EIF2-ALPHA KINASE -RELATED"/>
    <property type="match status" value="1"/>
</dbReference>
<dbReference type="EMBL" id="MU005782">
    <property type="protein sequence ID" value="KAF2704506.1"/>
    <property type="molecule type" value="Genomic_DNA"/>
</dbReference>
<dbReference type="InterPro" id="IPR000719">
    <property type="entry name" value="Prot_kinase_dom"/>
</dbReference>
<dbReference type="PANTHER" id="PTHR11042:SF187">
    <property type="entry name" value="EUKARYOTIC TRANSLATION INITIATION FACTOR 2-ALPHA KINASE 2"/>
    <property type="match status" value="1"/>
</dbReference>
<comment type="similarity">
    <text evidence="5">Belongs to the protein kinase superfamily. Ser/Thr protein kinase family. GCN2 subfamily.</text>
</comment>
<organism evidence="9 10">
    <name type="scientific">Pleomassaria siparia CBS 279.74</name>
    <dbReference type="NCBI Taxonomy" id="1314801"/>
    <lineage>
        <taxon>Eukaryota</taxon>
        <taxon>Fungi</taxon>
        <taxon>Dikarya</taxon>
        <taxon>Ascomycota</taxon>
        <taxon>Pezizomycotina</taxon>
        <taxon>Dothideomycetes</taxon>
        <taxon>Pleosporomycetidae</taxon>
        <taxon>Pleosporales</taxon>
        <taxon>Pleomassariaceae</taxon>
        <taxon>Pleomassaria</taxon>
    </lineage>
</organism>
<name>A0A6G1JV70_9PLEO</name>
<protein>
    <submittedName>
        <fullName evidence="9">Kinase-like protein</fullName>
    </submittedName>
</protein>
<dbReference type="InterPro" id="IPR050339">
    <property type="entry name" value="CC_SR_Kinase"/>
</dbReference>
<dbReference type="OrthoDB" id="1405469at2759"/>
<dbReference type="InterPro" id="IPR011009">
    <property type="entry name" value="Kinase-like_dom_sf"/>
</dbReference>
<sequence>MSLFRRPGEDSSSDDEDSRCNQDANNASQEDLSNMLSRINTLNSTSPQNEGSGRQTPLSAARPAISRSNSEIKDLLFHTLLEEQAIRVAAQHLDRDVSHPDVQEKGREVYRAITQQLSGSQIVDEEYASDEMQQNRATAQEGIFTAMRSYLTGLPAAEASGSMALVPQTQTTSRPLSGLFSAMQSPLQSLLQSYPGLHTDHYARDFIQLDIVGKGGYGKVYKVQHRLDNALYAVKRITVSPARLQKMQEKNIPQEMEKLLEEVRALARFDHGNIVRYHSAWLEFTTGHADASVPIPDPGPLSAHGRFIRSASSTRFNHMSRLDEEFSDISLGNRIDNSLSVDDQDYGGVVFENSETGAGAEESRDETSSLNVPDLTTNRDRRASHASYVSSVGSLDSERSFARGGHDEDDEDVETIPRTHRPQSLMLTSDFSDGMVSNSDVPNKLFSPRLAGPVLTLNVQMSLYDTSLAAFITPDQPTFTTNPNLHHCFHPGITLEIVTHILSGVDYLHAQGVVHRDLKPANVFLSLSTSRIPPYGSVDLCACQACPSHSPSMETSTSTLVRSAQNITPRIGDFGLIAALSDIYPSATTDTAPRPVGTEFYRPLSGGAVSEKLDVYALGIVTFEMLCEFGTRMERIEALMQIRRGGFPNGFLEGLGECGDKVGELLMGMCTEDEKQRMGCEQVRQAIDEILGGLKK</sequence>
<evidence type="ECO:0000313" key="9">
    <source>
        <dbReference type="EMBL" id="KAF2704506.1"/>
    </source>
</evidence>
<feature type="region of interest" description="Disordered" evidence="7">
    <location>
        <begin position="356"/>
        <end position="415"/>
    </location>
</feature>
<feature type="binding site" evidence="6">
    <location>
        <position position="235"/>
    </location>
    <ligand>
        <name>ATP</name>
        <dbReference type="ChEBI" id="CHEBI:30616"/>
    </ligand>
</feature>
<dbReference type="AlphaFoldDB" id="A0A6G1JV70"/>
<proteinExistence type="inferred from homology"/>
<evidence type="ECO:0000256" key="4">
    <source>
        <dbReference type="ARBA" id="ARBA00022840"/>
    </source>
</evidence>
<evidence type="ECO:0000256" key="5">
    <source>
        <dbReference type="ARBA" id="ARBA00037982"/>
    </source>
</evidence>
<evidence type="ECO:0000256" key="6">
    <source>
        <dbReference type="PROSITE-ProRule" id="PRU10141"/>
    </source>
</evidence>
<dbReference type="PROSITE" id="PS00107">
    <property type="entry name" value="PROTEIN_KINASE_ATP"/>
    <property type="match status" value="1"/>
</dbReference>
<feature type="domain" description="Protein kinase" evidence="8">
    <location>
        <begin position="206"/>
        <end position="691"/>
    </location>
</feature>
<dbReference type="SUPFAM" id="SSF56112">
    <property type="entry name" value="Protein kinase-like (PK-like)"/>
    <property type="match status" value="1"/>
</dbReference>
<keyword evidence="4 6" id="KW-0067">ATP-binding</keyword>
<evidence type="ECO:0000256" key="3">
    <source>
        <dbReference type="ARBA" id="ARBA00022777"/>
    </source>
</evidence>
<feature type="compositionally biased region" description="Polar residues" evidence="7">
    <location>
        <begin position="21"/>
        <end position="58"/>
    </location>
</feature>
<keyword evidence="10" id="KW-1185">Reference proteome</keyword>
<dbReference type="GO" id="GO:0005634">
    <property type="term" value="C:nucleus"/>
    <property type="evidence" value="ECO:0007669"/>
    <property type="project" value="TreeGrafter"/>
</dbReference>
<dbReference type="Gene3D" id="1.10.510.10">
    <property type="entry name" value="Transferase(Phosphotransferase) domain 1"/>
    <property type="match status" value="1"/>
</dbReference>
<dbReference type="PROSITE" id="PS50011">
    <property type="entry name" value="PROTEIN_KINASE_DOM"/>
    <property type="match status" value="1"/>
</dbReference>
<keyword evidence="1" id="KW-0808">Transferase</keyword>
<evidence type="ECO:0000313" key="10">
    <source>
        <dbReference type="Proteomes" id="UP000799428"/>
    </source>
</evidence>
<reference evidence="9" key="1">
    <citation type="journal article" date="2020" name="Stud. Mycol.">
        <title>101 Dothideomycetes genomes: a test case for predicting lifestyles and emergence of pathogens.</title>
        <authorList>
            <person name="Haridas S."/>
            <person name="Albert R."/>
            <person name="Binder M."/>
            <person name="Bloem J."/>
            <person name="Labutti K."/>
            <person name="Salamov A."/>
            <person name="Andreopoulos B."/>
            <person name="Baker S."/>
            <person name="Barry K."/>
            <person name="Bills G."/>
            <person name="Bluhm B."/>
            <person name="Cannon C."/>
            <person name="Castanera R."/>
            <person name="Culley D."/>
            <person name="Daum C."/>
            <person name="Ezra D."/>
            <person name="Gonzalez J."/>
            <person name="Henrissat B."/>
            <person name="Kuo A."/>
            <person name="Liang C."/>
            <person name="Lipzen A."/>
            <person name="Lutzoni F."/>
            <person name="Magnuson J."/>
            <person name="Mondo S."/>
            <person name="Nolan M."/>
            <person name="Ohm R."/>
            <person name="Pangilinan J."/>
            <person name="Park H.-J."/>
            <person name="Ramirez L."/>
            <person name="Alfaro M."/>
            <person name="Sun H."/>
            <person name="Tritt A."/>
            <person name="Yoshinaga Y."/>
            <person name="Zwiers L.-H."/>
            <person name="Turgeon B."/>
            <person name="Goodwin S."/>
            <person name="Spatafora J."/>
            <person name="Crous P."/>
            <person name="Grigoriev I."/>
        </authorList>
    </citation>
    <scope>NUCLEOTIDE SEQUENCE</scope>
    <source>
        <strain evidence="9">CBS 279.74</strain>
    </source>
</reference>
<dbReference type="Pfam" id="PF00069">
    <property type="entry name" value="Pkinase"/>
    <property type="match status" value="2"/>
</dbReference>
<feature type="region of interest" description="Disordered" evidence="7">
    <location>
        <begin position="1"/>
        <end position="65"/>
    </location>
</feature>